<feature type="region of interest" description="Disordered" evidence="1">
    <location>
        <begin position="160"/>
        <end position="205"/>
    </location>
</feature>
<dbReference type="AlphaFoldDB" id="A0AAF3FL74"/>
<protein>
    <submittedName>
        <fullName evidence="4">Uncharacterized protein</fullName>
    </submittedName>
</protein>
<keyword evidence="3" id="KW-1185">Reference proteome</keyword>
<proteinExistence type="predicted"/>
<evidence type="ECO:0000256" key="1">
    <source>
        <dbReference type="SAM" id="MobiDB-lite"/>
    </source>
</evidence>
<evidence type="ECO:0000256" key="2">
    <source>
        <dbReference type="SAM" id="Phobius"/>
    </source>
</evidence>
<reference evidence="4" key="1">
    <citation type="submission" date="2024-02" db="UniProtKB">
        <authorList>
            <consortium name="WormBaseParasite"/>
        </authorList>
    </citation>
    <scope>IDENTIFICATION</scope>
</reference>
<keyword evidence="2" id="KW-0472">Membrane</keyword>
<evidence type="ECO:0000313" key="4">
    <source>
        <dbReference type="WBParaSite" id="MBELARI_LOCUS7885"/>
    </source>
</evidence>
<evidence type="ECO:0000313" key="3">
    <source>
        <dbReference type="Proteomes" id="UP000887575"/>
    </source>
</evidence>
<organism evidence="3 4">
    <name type="scientific">Mesorhabditis belari</name>
    <dbReference type="NCBI Taxonomy" id="2138241"/>
    <lineage>
        <taxon>Eukaryota</taxon>
        <taxon>Metazoa</taxon>
        <taxon>Ecdysozoa</taxon>
        <taxon>Nematoda</taxon>
        <taxon>Chromadorea</taxon>
        <taxon>Rhabditida</taxon>
        <taxon>Rhabditina</taxon>
        <taxon>Rhabditomorpha</taxon>
        <taxon>Rhabditoidea</taxon>
        <taxon>Rhabditidae</taxon>
        <taxon>Mesorhabditinae</taxon>
        <taxon>Mesorhabditis</taxon>
    </lineage>
</organism>
<feature type="transmembrane region" description="Helical" evidence="2">
    <location>
        <begin position="108"/>
        <end position="130"/>
    </location>
</feature>
<sequence length="247" mass="27249">MSEGKSLTLSIFLFAHIDGFFLPARRNDALLSRPLSPNHSSNLHFVGGAAARIGAAYFPTPPTILQLSTVISPHFTHAKSRLNPSMGIDFEPLSGQWVAIITSHVHDYSAVALLPVAVVVCLVIAVAALYQCRRCRHHRKQIEQLAWVYDVLEDALPSPLPVQRQHSKPPTPRAFRPPDSPQLSPAQRVSQAVRPPPAHSSPFFQPACKGRALRYDNFTKATSATEVIFHFTSLLDENSTNSIEQHV</sequence>
<keyword evidence="2" id="KW-0812">Transmembrane</keyword>
<accession>A0AAF3FL74</accession>
<name>A0AAF3FL74_9BILA</name>
<dbReference type="Proteomes" id="UP000887575">
    <property type="component" value="Unassembled WGS sequence"/>
</dbReference>
<keyword evidence="2" id="KW-1133">Transmembrane helix</keyword>
<feature type="compositionally biased region" description="Polar residues" evidence="1">
    <location>
        <begin position="181"/>
        <end position="190"/>
    </location>
</feature>
<dbReference type="WBParaSite" id="MBELARI_LOCUS7885">
    <property type="protein sequence ID" value="MBELARI_LOCUS7885"/>
    <property type="gene ID" value="MBELARI_LOCUS7885"/>
</dbReference>